<keyword evidence="4" id="KW-1133">Transmembrane helix</keyword>
<dbReference type="SMART" id="SM00028">
    <property type="entry name" value="TPR"/>
    <property type="match status" value="1"/>
</dbReference>
<dbReference type="PANTHER" id="PTHR22550">
    <property type="entry name" value="SPORE GERMINATION PROTEIN"/>
    <property type="match status" value="1"/>
</dbReference>
<dbReference type="InterPro" id="IPR050768">
    <property type="entry name" value="UPF0353/GerABKA_families"/>
</dbReference>
<dbReference type="SUPFAM" id="SSF48452">
    <property type="entry name" value="TPR-like"/>
    <property type="match status" value="1"/>
</dbReference>
<feature type="compositionally biased region" description="Low complexity" evidence="3">
    <location>
        <begin position="488"/>
        <end position="540"/>
    </location>
</feature>
<gene>
    <name evidence="6" type="ORF">MGWOODY_Tha541</name>
</gene>
<feature type="region of interest" description="Disordered" evidence="3">
    <location>
        <begin position="461"/>
        <end position="659"/>
    </location>
</feature>
<dbReference type="AlphaFoldDB" id="A0A160TBH3"/>
<dbReference type="InterPro" id="IPR013105">
    <property type="entry name" value="TPR_2"/>
</dbReference>
<feature type="compositionally biased region" description="Basic and acidic residues" evidence="3">
    <location>
        <begin position="576"/>
        <end position="586"/>
    </location>
</feature>
<feature type="compositionally biased region" description="Basic and acidic residues" evidence="3">
    <location>
        <begin position="553"/>
        <end position="566"/>
    </location>
</feature>
<evidence type="ECO:0000256" key="3">
    <source>
        <dbReference type="SAM" id="MobiDB-lite"/>
    </source>
</evidence>
<reference evidence="6" key="1">
    <citation type="submission" date="2015-10" db="EMBL/GenBank/DDBJ databases">
        <authorList>
            <person name="Gilbert D.G."/>
        </authorList>
    </citation>
    <scope>NUCLEOTIDE SEQUENCE</scope>
</reference>
<protein>
    <submittedName>
        <fullName evidence="6">TPR domain protein in aerotolerance operon</fullName>
    </submittedName>
</protein>
<dbReference type="Gene3D" id="1.25.40.10">
    <property type="entry name" value="Tetratricopeptide repeat domain"/>
    <property type="match status" value="1"/>
</dbReference>
<dbReference type="Pfam" id="PF07719">
    <property type="entry name" value="TPR_2"/>
    <property type="match status" value="1"/>
</dbReference>
<keyword evidence="2" id="KW-0802">TPR repeat</keyword>
<keyword evidence="4" id="KW-0472">Membrane</keyword>
<dbReference type="EMBL" id="CZQC01000014">
    <property type="protein sequence ID" value="CUS40407.1"/>
    <property type="molecule type" value="Genomic_DNA"/>
</dbReference>
<dbReference type="PROSITE" id="PS50005">
    <property type="entry name" value="TPR"/>
    <property type="match status" value="1"/>
</dbReference>
<proteinExistence type="predicted"/>
<evidence type="ECO:0000256" key="2">
    <source>
        <dbReference type="ARBA" id="ARBA00022803"/>
    </source>
</evidence>
<dbReference type="CDD" id="cd00198">
    <property type="entry name" value="vWFA"/>
    <property type="match status" value="1"/>
</dbReference>
<dbReference type="PROSITE" id="PS50234">
    <property type="entry name" value="VWFA"/>
    <property type="match status" value="1"/>
</dbReference>
<keyword evidence="4" id="KW-0812">Transmembrane</keyword>
<dbReference type="SUPFAM" id="SSF53300">
    <property type="entry name" value="vWA-like"/>
    <property type="match status" value="1"/>
</dbReference>
<name>A0A160TBH3_9ZZZZ</name>
<dbReference type="Pfam" id="PF13519">
    <property type="entry name" value="VWA_2"/>
    <property type="match status" value="1"/>
</dbReference>
<keyword evidence="1" id="KW-0677">Repeat</keyword>
<accession>A0A160TBH3</accession>
<sequence length="681" mass="76836">MNPLDWLVPLSDFHFLRPMWLLLFIPAVIAFVMLLKQRLGEGDWQQVVDPALRAYVLDRAPKQSTKSGHWWILIAWLVATLALSGPTWQRIPVPVMKNQDALVILMDMSLSMGSQDIKPSRAIRSVQKVTDIIRERKDGLTAVIAYSGDAHTVTPFTDDGETIEHLLPSLTPEIMPKLGSRPDKAIKLAQELMTNANIRKAQFLLLTDGIQQNDVTRIKDLLGENTPLAVIAIGTAEGAPVSLGDQGFLRDNDGNIVLPRLDTAPLNELRAQANVPWLPLAFDDRDWKTLLKSEVTANNEEADSSRNTQYDQWHDAGFWLIFLLLPIALITFRRGVVFTIVLIPALWSQPSDAFEWQDLWKTPDQQGQELFAKDPSAAAKKFQNPSWKGSALYKSGDYQGAVDQFSQDSSARGKYNEANALAQTGNLEKALEAYEEAIQRAGNDAELLKNAEANRQLVEKIKEQQEKQQQNQQSSDDNQSSDDKNNSDQKNNQQQNDQQKNSDENQSSDQSQSSDSQQSDSKNQQNDSQSQDQQNSSSSQQEDDDYAEQQAQKNKEQKDQEQKDSKNAQSQADQEQQDKESEDEKNAAQAGEKSDEEQDKEDAQSMAQQQQEKDQNGENPDDTLGQLDPNASQQDGMTREEKAARQNWLNRVPDNPGVLLQRKFLYQYRQQADDDKEEVLW</sequence>
<dbReference type="Gene3D" id="3.40.50.410">
    <property type="entry name" value="von Willebrand factor, type A domain"/>
    <property type="match status" value="1"/>
</dbReference>
<evidence type="ECO:0000256" key="1">
    <source>
        <dbReference type="ARBA" id="ARBA00022737"/>
    </source>
</evidence>
<dbReference type="PANTHER" id="PTHR22550:SF14">
    <property type="entry name" value="VWFA DOMAIN-CONTAINING PROTEIN"/>
    <property type="match status" value="1"/>
</dbReference>
<dbReference type="InterPro" id="IPR002035">
    <property type="entry name" value="VWF_A"/>
</dbReference>
<dbReference type="InterPro" id="IPR019734">
    <property type="entry name" value="TPR_rpt"/>
</dbReference>
<feature type="transmembrane region" description="Helical" evidence="4">
    <location>
        <begin position="15"/>
        <end position="35"/>
    </location>
</feature>
<feature type="transmembrane region" description="Helical" evidence="4">
    <location>
        <begin position="69"/>
        <end position="88"/>
    </location>
</feature>
<evidence type="ECO:0000256" key="4">
    <source>
        <dbReference type="SAM" id="Phobius"/>
    </source>
</evidence>
<evidence type="ECO:0000313" key="6">
    <source>
        <dbReference type="EMBL" id="CUS40407.1"/>
    </source>
</evidence>
<feature type="domain" description="VWFA" evidence="5">
    <location>
        <begin position="101"/>
        <end position="299"/>
    </location>
</feature>
<feature type="compositionally biased region" description="Low complexity" evidence="3">
    <location>
        <begin position="467"/>
        <end position="478"/>
    </location>
</feature>
<organism evidence="6">
    <name type="scientific">hydrothermal vent metagenome</name>
    <dbReference type="NCBI Taxonomy" id="652676"/>
    <lineage>
        <taxon>unclassified sequences</taxon>
        <taxon>metagenomes</taxon>
        <taxon>ecological metagenomes</taxon>
    </lineage>
</organism>
<dbReference type="InterPro" id="IPR011990">
    <property type="entry name" value="TPR-like_helical_dom_sf"/>
</dbReference>
<dbReference type="SMART" id="SM00327">
    <property type="entry name" value="VWA"/>
    <property type="match status" value="1"/>
</dbReference>
<evidence type="ECO:0000259" key="5">
    <source>
        <dbReference type="PROSITE" id="PS50234"/>
    </source>
</evidence>
<dbReference type="InterPro" id="IPR036465">
    <property type="entry name" value="vWFA_dom_sf"/>
</dbReference>